<feature type="domain" description="Cadherin" evidence="9">
    <location>
        <begin position="759"/>
        <end position="844"/>
    </location>
</feature>
<keyword evidence="2 7" id="KW-0813">Transport</keyword>
<dbReference type="OrthoDB" id="28053at2759"/>
<comment type="caution">
    <text evidence="10">The sequence shown here is derived from an EMBL/GenBank/DDBJ whole genome shotgun (WGS) entry which is preliminary data.</text>
</comment>
<evidence type="ECO:0000256" key="5">
    <source>
        <dbReference type="ARBA" id="ARBA00023136"/>
    </source>
</evidence>
<evidence type="ECO:0000256" key="3">
    <source>
        <dbReference type="ARBA" id="ARBA00022583"/>
    </source>
</evidence>
<evidence type="ECO:0000256" key="6">
    <source>
        <dbReference type="ARBA" id="ARBA00023176"/>
    </source>
</evidence>
<accession>A0A8J5UKX3</accession>
<dbReference type="PIRSF" id="PIRSF037091">
    <property type="entry name" value="AP2_complex_alpha"/>
    <property type="match status" value="1"/>
</dbReference>
<dbReference type="Pfam" id="PF01602">
    <property type="entry name" value="Adaptin_N"/>
    <property type="match status" value="1"/>
</dbReference>
<organism evidence="10 11">
    <name type="scientific">[Candida] subhashii</name>
    <dbReference type="NCBI Taxonomy" id="561895"/>
    <lineage>
        <taxon>Eukaryota</taxon>
        <taxon>Fungi</taxon>
        <taxon>Dikarya</taxon>
        <taxon>Ascomycota</taxon>
        <taxon>Saccharomycotina</taxon>
        <taxon>Pichiomycetes</taxon>
        <taxon>Debaryomycetaceae</taxon>
        <taxon>Spathaspora</taxon>
    </lineage>
</organism>
<evidence type="ECO:0000256" key="1">
    <source>
        <dbReference type="ARBA" id="ARBA00004277"/>
    </source>
</evidence>
<evidence type="ECO:0000256" key="2">
    <source>
        <dbReference type="ARBA" id="ARBA00022448"/>
    </source>
</evidence>
<dbReference type="Proteomes" id="UP000694255">
    <property type="component" value="Unassembled WGS sequence"/>
</dbReference>
<keyword evidence="4 7" id="KW-0653">Protein transport</keyword>
<keyword evidence="11" id="KW-1185">Reference proteome</keyword>
<sequence>MSRNQGVKLQSKSQMKGLTSFITDLRNSKDQEEEYKKMNLEINNIQAKFDTNLNGTQKKKYVSKLIYIYLLGNSELVNFGLKESFELLRSSVYSEKQLGYLAVSILANNREHKPLKDHMNYILELVHEDLVRDLQSQDEEFNCLAVQFISTVFNVNNSKTIQILESDPNSEKWLELIDMVYASVTSPIQKPIMRRKASIALKVLFELYPDVIITNSNWILRLLKLIDDNDLGTVISSIPVLQLILRLKPQFVKSIVPSIAQKLYNIVVDNMCPQEYYYYNFPAPWLIIKLLQFIEQLFLLDDNGTPVLTIHILDEQTIGHLRQAVATSIHNATQPIKGLPNRNSQSAILFQAVSLAVFLEAAPEAIQGAMNALLMLLNSPETNTRYLALDALIKLTARSDSTYLSSKDKFDEILHIMIRLIHDKDISVRRKALDLLYTVCDYINYGTIISTLLDYFPKADLSLKSELAIKIALLAERFATDSTWYVSTMLKLLSIGGSASSSGMGYIGNEIWERVVQIVVNNGDLQKKTCKLIINLLKKPYSRNPEDNKSPAPPPFSENLVKAAAVILGEFGEQVNDIEEMSVEIQFQLLLDAYFNVSLLTRAMLLSTFLKFVVKFPDEEFVPEIVDLFEIETQSIDLEIQTRAYEYLKLVTTDSDFTLAKNIIKPLPVFNQQESPLLNRLGSVSRIVSLNRSRSLVLAKNIHSKSNGKHEDSEDTNPFDGEATNKKSSTTTLSSNWYVGYHRMLHYDMGIFYEDQLIKITYRVIKNGPSIDLIFTIINKASKTIGTDITGFNVLNLESLTKQEDPNYTLRIKTVPEANIYDKTTMEIEIKVRNIVENHESPVLSMTYMCGGSFNHLNLKFPVLLIKTLAPTSLTGIDEFTKRWTQIGELLGVDKGQYKSQVHLSHRLNASNISRLLTRLGFAIVAISPDTPDTQIYVTGAGILHTQKSNYGVLVSISGEDAIGKELLVTVRCTGGGVSEMICNTLCEIFKGKL</sequence>
<evidence type="ECO:0000256" key="4">
    <source>
        <dbReference type="ARBA" id="ARBA00022927"/>
    </source>
</evidence>
<dbReference type="GO" id="GO:0007156">
    <property type="term" value="P:homophilic cell adhesion via plasma membrane adhesion molecules"/>
    <property type="evidence" value="ECO:0007669"/>
    <property type="project" value="InterPro"/>
</dbReference>
<reference evidence="10 11" key="1">
    <citation type="journal article" date="2021" name="DNA Res.">
        <title>Genome analysis of Candida subhashii reveals its hybrid nature and dual mitochondrial genome conformations.</title>
        <authorList>
            <person name="Mixao V."/>
            <person name="Hegedusova E."/>
            <person name="Saus E."/>
            <person name="Pryszcz L.P."/>
            <person name="Cillingova A."/>
            <person name="Nosek J."/>
            <person name="Gabaldon T."/>
        </authorList>
    </citation>
    <scope>NUCLEOTIDE SEQUENCE [LARGE SCALE GENOMIC DNA]</scope>
    <source>
        <strain evidence="10 11">CBS 10753</strain>
    </source>
</reference>
<dbReference type="GeneID" id="73470913"/>
<dbReference type="InterPro" id="IPR008152">
    <property type="entry name" value="Clathrin_a/b/g-adaptin_app_Ig"/>
</dbReference>
<dbReference type="GO" id="GO:0006886">
    <property type="term" value="P:intracellular protein transport"/>
    <property type="evidence" value="ECO:0007669"/>
    <property type="project" value="InterPro"/>
</dbReference>
<comment type="subcellular location">
    <subcellularLocation>
        <location evidence="1">Membrane</location>
        <location evidence="1">Coated pit</location>
        <topology evidence="1">Peripheral membrane protein</topology>
        <orientation evidence="1">Cytoplasmic side</orientation>
    </subcellularLocation>
</comment>
<dbReference type="PANTHER" id="PTHR22780">
    <property type="entry name" value="ADAPTIN, ALPHA/GAMMA/EPSILON"/>
    <property type="match status" value="1"/>
</dbReference>
<gene>
    <name evidence="10" type="ORF">J8A68_004113</name>
</gene>
<dbReference type="InterPro" id="IPR017104">
    <property type="entry name" value="AP2_complex_asu"/>
</dbReference>
<dbReference type="SMR" id="A0A8J5UKX3"/>
<dbReference type="GO" id="GO:0030131">
    <property type="term" value="C:clathrin adaptor complex"/>
    <property type="evidence" value="ECO:0007669"/>
    <property type="project" value="InterPro"/>
</dbReference>
<comment type="similarity">
    <text evidence="7">Belongs to the adaptor complexes large subunit family.</text>
</comment>
<dbReference type="AlphaFoldDB" id="A0A8J5UKX3"/>
<comment type="function">
    <text evidence="7">Adaptins are components of the adaptor complexes which link clathrin to receptors in coated vesicles. Clathrin-associated protein complexes are believed to interact with the cytoplasmic tails of membrane proteins, leading to their selection and concentration.</text>
</comment>
<dbReference type="PROSITE" id="PS50268">
    <property type="entry name" value="CADHERIN_2"/>
    <property type="match status" value="1"/>
</dbReference>
<evidence type="ECO:0000256" key="7">
    <source>
        <dbReference type="PIRNR" id="PIRNR037091"/>
    </source>
</evidence>
<dbReference type="GO" id="GO:0016192">
    <property type="term" value="P:vesicle-mediated transport"/>
    <property type="evidence" value="ECO:0007669"/>
    <property type="project" value="InterPro"/>
</dbReference>
<evidence type="ECO:0000259" key="9">
    <source>
        <dbReference type="PROSITE" id="PS50268"/>
    </source>
</evidence>
<dbReference type="InterPro" id="IPR003164">
    <property type="entry name" value="Clathrin_a-adaptin_app_sub_C"/>
</dbReference>
<name>A0A8J5UKX3_9ASCO</name>
<evidence type="ECO:0000313" key="10">
    <source>
        <dbReference type="EMBL" id="KAG7662342.1"/>
    </source>
</evidence>
<dbReference type="GO" id="GO:0012505">
    <property type="term" value="C:endomembrane system"/>
    <property type="evidence" value="ECO:0007669"/>
    <property type="project" value="UniProtKB-SubCell"/>
</dbReference>
<keyword evidence="3 7" id="KW-0254">Endocytosis</keyword>
<dbReference type="InterPro" id="IPR002126">
    <property type="entry name" value="Cadherin-like_dom"/>
</dbReference>
<keyword evidence="6 7" id="KW-0168">Coated pit</keyword>
<protein>
    <recommendedName>
        <fullName evidence="7">AP-2 complex subunit alpha</fullName>
    </recommendedName>
</protein>
<feature type="region of interest" description="Disordered" evidence="8">
    <location>
        <begin position="703"/>
        <end position="729"/>
    </location>
</feature>
<keyword evidence="5 7" id="KW-0472">Membrane</keyword>
<dbReference type="RefSeq" id="XP_049262575.1">
    <property type="nucleotide sequence ID" value="XM_049408038.1"/>
</dbReference>
<dbReference type="EMBL" id="JAGSYN010000180">
    <property type="protein sequence ID" value="KAG7662342.1"/>
    <property type="molecule type" value="Genomic_DNA"/>
</dbReference>
<dbReference type="SMART" id="SM00809">
    <property type="entry name" value="Alpha_adaptinC2"/>
    <property type="match status" value="1"/>
</dbReference>
<proteinExistence type="inferred from homology"/>
<dbReference type="InterPro" id="IPR050840">
    <property type="entry name" value="Adaptor_Complx_Large_Subunit"/>
</dbReference>
<dbReference type="InterPro" id="IPR002553">
    <property type="entry name" value="Clathrin/coatomer_adapt-like_N"/>
</dbReference>
<dbReference type="Pfam" id="PF02296">
    <property type="entry name" value="Alpha_adaptin_C"/>
    <property type="match status" value="1"/>
</dbReference>
<dbReference type="GO" id="GO:0005509">
    <property type="term" value="F:calcium ion binding"/>
    <property type="evidence" value="ECO:0007669"/>
    <property type="project" value="InterPro"/>
</dbReference>
<evidence type="ECO:0000313" key="11">
    <source>
        <dbReference type="Proteomes" id="UP000694255"/>
    </source>
</evidence>
<evidence type="ECO:0000256" key="8">
    <source>
        <dbReference type="SAM" id="MobiDB-lite"/>
    </source>
</evidence>